<dbReference type="Proteomes" id="UP001234989">
    <property type="component" value="Chromosome 10"/>
</dbReference>
<accession>A0AAF0ZTJ3</accession>
<name>A0AAF0ZTJ3_SOLVR</name>
<organism evidence="1 2">
    <name type="scientific">Solanum verrucosum</name>
    <dbReference type="NCBI Taxonomy" id="315347"/>
    <lineage>
        <taxon>Eukaryota</taxon>
        <taxon>Viridiplantae</taxon>
        <taxon>Streptophyta</taxon>
        <taxon>Embryophyta</taxon>
        <taxon>Tracheophyta</taxon>
        <taxon>Spermatophyta</taxon>
        <taxon>Magnoliopsida</taxon>
        <taxon>eudicotyledons</taxon>
        <taxon>Gunneridae</taxon>
        <taxon>Pentapetalae</taxon>
        <taxon>asterids</taxon>
        <taxon>lamiids</taxon>
        <taxon>Solanales</taxon>
        <taxon>Solanaceae</taxon>
        <taxon>Solanoideae</taxon>
        <taxon>Solaneae</taxon>
        <taxon>Solanum</taxon>
    </lineage>
</organism>
<proteinExistence type="predicted"/>
<evidence type="ECO:0000313" key="2">
    <source>
        <dbReference type="Proteomes" id="UP001234989"/>
    </source>
</evidence>
<keyword evidence="2" id="KW-1185">Reference proteome</keyword>
<sequence>MLITHSSIKHVFREANKLVDMLANEAYEHETLIQIQSSNQLSVESKHILNIDKAQLSTLRIKTRRIRVEGY</sequence>
<dbReference type="EMBL" id="CP133621">
    <property type="protein sequence ID" value="WMV49218.1"/>
    <property type="molecule type" value="Genomic_DNA"/>
</dbReference>
<reference evidence="1" key="1">
    <citation type="submission" date="2023-08" db="EMBL/GenBank/DDBJ databases">
        <title>A de novo genome assembly of Solanum verrucosum Schlechtendal, a Mexican diploid species geographically isolated from the other diploid A-genome species in potato relatives.</title>
        <authorList>
            <person name="Hosaka K."/>
        </authorList>
    </citation>
    <scope>NUCLEOTIDE SEQUENCE</scope>
    <source>
        <tissue evidence="1">Young leaves</tissue>
    </source>
</reference>
<dbReference type="AlphaFoldDB" id="A0AAF0ZTJ3"/>
<gene>
    <name evidence="1" type="ORF">MTR67_042603</name>
</gene>
<evidence type="ECO:0000313" key="1">
    <source>
        <dbReference type="EMBL" id="WMV49218.1"/>
    </source>
</evidence>
<protein>
    <submittedName>
        <fullName evidence="1">Uncharacterized protein</fullName>
    </submittedName>
</protein>